<dbReference type="Proteomes" id="UP000076567">
    <property type="component" value="Unassembled WGS sequence"/>
</dbReference>
<protein>
    <submittedName>
        <fullName evidence="2">Uncharacterized protein</fullName>
    </submittedName>
</protein>
<gene>
    <name evidence="2" type="ORF">AWM68_02225</name>
</gene>
<sequence length="174" mass="20127">MKKRIALLFVSIIILIGLWWTFNFISHYGEFTKWGHASIGIENWEDHQPFYVGYPFKWEGIGKPTLEEIEFIKRDGTIVAKNDDEFKIQPFIARTGRIGALDEKGVKEDGLDDDLVSVKGYKVDGEFYLVLRVEFLGTNTNPINDISTLRITYEKFRTTQMQNIHFGEGLITDE</sequence>
<keyword evidence="3" id="KW-1185">Reference proteome</keyword>
<comment type="caution">
    <text evidence="2">The sequence shown here is derived from an EMBL/GenBank/DDBJ whole genome shotgun (WGS) entry which is preliminary data.</text>
</comment>
<keyword evidence="1" id="KW-0472">Membrane</keyword>
<accession>A0A165P616</accession>
<evidence type="ECO:0000313" key="2">
    <source>
        <dbReference type="EMBL" id="KZE69103.1"/>
    </source>
</evidence>
<dbReference type="AlphaFoldDB" id="A0A165P616"/>
<keyword evidence="1" id="KW-0812">Transmembrane</keyword>
<evidence type="ECO:0000256" key="1">
    <source>
        <dbReference type="SAM" id="Phobius"/>
    </source>
</evidence>
<keyword evidence="1" id="KW-1133">Transmembrane helix</keyword>
<dbReference type="OrthoDB" id="2085682at2"/>
<proteinExistence type="predicted"/>
<dbReference type="RefSeq" id="WP_066236450.1">
    <property type="nucleotide sequence ID" value="NZ_LRFC01000001.1"/>
</dbReference>
<feature type="transmembrane region" description="Helical" evidence="1">
    <location>
        <begin position="5"/>
        <end position="22"/>
    </location>
</feature>
<reference evidence="3" key="1">
    <citation type="submission" date="2016-01" db="EMBL/GenBank/DDBJ databases">
        <title>Draft genome of Chromobacterium sp. F49.</title>
        <authorList>
            <person name="Hong K.W."/>
        </authorList>
    </citation>
    <scope>NUCLEOTIDE SEQUENCE [LARGE SCALE GENOMIC DNA]</scope>
    <source>
        <strain evidence="3">P7IIIA</strain>
    </source>
</reference>
<name>A0A165P616_9BACL</name>
<organism evidence="2 3">
    <name type="scientific">Fictibacillus phosphorivorans</name>
    <dbReference type="NCBI Taxonomy" id="1221500"/>
    <lineage>
        <taxon>Bacteria</taxon>
        <taxon>Bacillati</taxon>
        <taxon>Bacillota</taxon>
        <taxon>Bacilli</taxon>
        <taxon>Bacillales</taxon>
        <taxon>Fictibacillaceae</taxon>
        <taxon>Fictibacillus</taxon>
    </lineage>
</organism>
<evidence type="ECO:0000313" key="3">
    <source>
        <dbReference type="Proteomes" id="UP000076567"/>
    </source>
</evidence>
<dbReference type="EMBL" id="LRFC01000001">
    <property type="protein sequence ID" value="KZE69103.1"/>
    <property type="molecule type" value="Genomic_DNA"/>
</dbReference>